<organism evidence="2">
    <name type="scientific">Tanacetum cinerariifolium</name>
    <name type="common">Dalmatian daisy</name>
    <name type="synonym">Chrysanthemum cinerariifolium</name>
    <dbReference type="NCBI Taxonomy" id="118510"/>
    <lineage>
        <taxon>Eukaryota</taxon>
        <taxon>Viridiplantae</taxon>
        <taxon>Streptophyta</taxon>
        <taxon>Embryophyta</taxon>
        <taxon>Tracheophyta</taxon>
        <taxon>Spermatophyta</taxon>
        <taxon>Magnoliopsida</taxon>
        <taxon>eudicotyledons</taxon>
        <taxon>Gunneridae</taxon>
        <taxon>Pentapetalae</taxon>
        <taxon>asterids</taxon>
        <taxon>campanulids</taxon>
        <taxon>Asterales</taxon>
        <taxon>Asteraceae</taxon>
        <taxon>Asteroideae</taxon>
        <taxon>Anthemideae</taxon>
        <taxon>Anthemidinae</taxon>
        <taxon>Tanacetum</taxon>
    </lineage>
</organism>
<feature type="region of interest" description="Disordered" evidence="1">
    <location>
        <begin position="569"/>
        <end position="589"/>
    </location>
</feature>
<dbReference type="EMBL" id="BKCJ010003812">
    <property type="protein sequence ID" value="GEU57333.1"/>
    <property type="molecule type" value="Genomic_DNA"/>
</dbReference>
<evidence type="ECO:0000256" key="1">
    <source>
        <dbReference type="SAM" id="MobiDB-lite"/>
    </source>
</evidence>
<reference evidence="2" key="1">
    <citation type="journal article" date="2019" name="Sci. Rep.">
        <title>Draft genome of Tanacetum cinerariifolium, the natural source of mosquito coil.</title>
        <authorList>
            <person name="Yamashiro T."/>
            <person name="Shiraishi A."/>
            <person name="Satake H."/>
            <person name="Nakayama K."/>
        </authorList>
    </citation>
    <scope>NUCLEOTIDE SEQUENCE</scope>
</reference>
<proteinExistence type="predicted"/>
<dbReference type="AlphaFoldDB" id="A0A6L2L694"/>
<evidence type="ECO:0000313" key="2">
    <source>
        <dbReference type="EMBL" id="GEU57333.1"/>
    </source>
</evidence>
<feature type="compositionally biased region" description="Polar residues" evidence="1">
    <location>
        <begin position="616"/>
        <end position="630"/>
    </location>
</feature>
<feature type="compositionally biased region" description="Basic and acidic residues" evidence="1">
    <location>
        <begin position="569"/>
        <end position="582"/>
    </location>
</feature>
<name>A0A6L2L694_TANCI</name>
<feature type="region of interest" description="Disordered" evidence="1">
    <location>
        <begin position="616"/>
        <end position="635"/>
    </location>
</feature>
<protein>
    <submittedName>
        <fullName evidence="2">Small GTPase superfamily, ARF/SAR type</fullName>
    </submittedName>
</protein>
<accession>A0A6L2L694</accession>
<sequence>MESSLSFQGNDQNLEFPCYDKDAYKVFDEMSMNKFVEKYGTVKEYFDSFNSLFSKIGFVEWYLVDLFICGLPPDIGKRVSLFQPKTLMDACFLAKLQELMHNVMIKNSNRSLFYSSKPNDSEEGVENNVGRRDLDVTWEDGVKGDEIELRVSERNRSSKSVEDSSEIQVNSNCLMILDNFECHQSKEKEFTSFSLPQPSNATPKILNHSLEGNGNPDGKTEYDFGDSTLVKREKVSEETKTSMANSQEVGIENIGVKNYEECGKENAKVKGKENVIVKVKEVKCVDLILSDESFKEDDFVNGGEMNYVFEGNIGCLADEHERNFHGNVCGYKSFNVLAYDLDVHNPSTKVVTCEDETTSGVCGRDDDNGCLDDENTTVATPGYIRKQELEEDCGLDVGESGDLVTEIRSKTFIQVTQEDKEDDVVTKDKEVMCLGILNYDVNGMKNNASTIEVSKIGVVDIHSSMFNFSKRDGNTNFNKSVEMYRGKYDDNKEEDNDLVVCDTVQLKGVYFLKKESNESTKLEGLKLDNRLLETGTSITISGSSQSTISKQSFSSVNKQNVSFKKLLADKNKNKADKDKNKPETITSGQDSNVEKTLYVNTVHVVKLPKEALVLSSTKPESNGNESFESDTSAEKLKHGMKTNDWEDSEFDADKLECKNLKVVAYASDVHSSSGKTFTYDDQWYKQEEGSEKFDIWKWPKRKKITGTKCNLKYEKWKFDIWKWPKRKRKGAKSHDCLLKQRGVQCMFNNLFPCLYVWIFISFPDFNVIA</sequence>
<gene>
    <name evidence="2" type="ORF">Tci_029311</name>
</gene>
<comment type="caution">
    <text evidence="2">The sequence shown here is derived from an EMBL/GenBank/DDBJ whole genome shotgun (WGS) entry which is preliminary data.</text>
</comment>